<name>Q39R50_GEOMG</name>
<dbReference type="CDD" id="cd09176">
    <property type="entry name" value="PLDc_unchar6"/>
    <property type="match status" value="1"/>
</dbReference>
<gene>
    <name evidence="1" type="ordered locus">Gmet_3059</name>
</gene>
<dbReference type="AlphaFoldDB" id="Q39R50"/>
<reference evidence="1 2" key="2">
    <citation type="journal article" date="2009" name="BMC Microbiol.">
        <title>The genome sequence of Geobacter metallireducens: features of metabolism, physiology and regulation common and dissimilar to Geobacter sulfurreducens.</title>
        <authorList>
            <person name="Aklujkar M."/>
            <person name="Krushkal J."/>
            <person name="DiBartolo G."/>
            <person name="Lapidus A."/>
            <person name="Land M.L."/>
            <person name="Lovley D.R."/>
        </authorList>
    </citation>
    <scope>NUCLEOTIDE SEQUENCE [LARGE SCALE GENOMIC DNA]</scope>
    <source>
        <strain evidence="2">ATCC 53774 / DSM 7210 / GS-15</strain>
    </source>
</reference>
<accession>Q39R50</accession>
<proteinExistence type="predicted"/>
<reference evidence="1 2" key="1">
    <citation type="submission" date="2005-10" db="EMBL/GenBank/DDBJ databases">
        <title>Complete sequence of Geobacter metallireducens GS-15.</title>
        <authorList>
            <consortium name="US DOE Joint Genome Institute"/>
            <person name="Copeland A."/>
            <person name="Lucas S."/>
            <person name="Lapidus A."/>
            <person name="Barry K."/>
            <person name="Detter J.C."/>
            <person name="Glavina T."/>
            <person name="Hammon N."/>
            <person name="Israni S."/>
            <person name="Pitluck S."/>
            <person name="Di Bartolo G."/>
            <person name="Chain P."/>
            <person name="Schmutz J."/>
            <person name="Larimer F."/>
            <person name="Land M."/>
            <person name="Kyrpides N."/>
            <person name="Ivanova N."/>
            <person name="Richardson P."/>
        </authorList>
    </citation>
    <scope>NUCLEOTIDE SEQUENCE [LARGE SCALE GENOMIC DNA]</scope>
    <source>
        <strain evidence="2">ATCC 53774 / DSM 7210 / GS-15</strain>
    </source>
</reference>
<sequence>MTRQNWDSLPYLDAIRPDPGWRVEYAVVATYSADLVAVVAALLAFAGLDDDRGSGTKMDLADACEMLRRRVRFVVQRGRVSLPRKTSRIIGICDQFIREVPADERKRSWHPKTTVVSYRNDADGRLVWRLWLGSRNLTQDISWDTGILLTGTPGQRGTIVPGIPPLVKKLAEFAELPEIIRLKVAGVQWDAPAGTSVKDVKLFCPGELRDIPSEPKGVSELLLVSPFLDANTVRKFGSWGADEKTHRTILSTGTALAKLLAQAKKPLSSYAEMLYLDEALTDEPHPEFDEAMESDEDVSRGLHAKILSVKHSLGRTLWVGSANATTRGWSENYEVLAELTVDETVYKGLRTFADSSQEFDSSMPPVIDPDDPTEKDLADARNEVAAIWDVQRQIHADRNELVAKVPPHPHKPAIELEVGILGEALHTWPRGASSLILPLVPRPRDSEFIHIRLSLNEKSQEWCQRVPVNPPLGEERDRLAFASYLGPRMFLQWLRSLLLDNAGSDGGGDWTSDKTGSTDSGVSFQMELIAPSLEDILRAWTRNRKTLADINLRVTSFLKAFEQHETDATPEELAEIEKFQELWKMITQGLV</sequence>
<dbReference type="EMBL" id="CP000148">
    <property type="protein sequence ID" value="ABB33274.1"/>
    <property type="molecule type" value="Genomic_DNA"/>
</dbReference>
<evidence type="ECO:0000313" key="2">
    <source>
        <dbReference type="Proteomes" id="UP000007073"/>
    </source>
</evidence>
<evidence type="ECO:0000313" key="1">
    <source>
        <dbReference type="EMBL" id="ABB33274.1"/>
    </source>
</evidence>
<dbReference type="Proteomes" id="UP000007073">
    <property type="component" value="Chromosome"/>
</dbReference>
<dbReference type="InterPro" id="IPR059166">
    <property type="entry name" value="PLD-like_cat"/>
</dbReference>
<dbReference type="KEGG" id="gme:Gmet_3059"/>
<protein>
    <submittedName>
        <fullName evidence="1">Uncharacterized protein</fullName>
    </submittedName>
</protein>
<organism evidence="1 2">
    <name type="scientific">Geobacter metallireducens (strain ATCC 53774 / DSM 7210 / GS-15)</name>
    <dbReference type="NCBI Taxonomy" id="269799"/>
    <lineage>
        <taxon>Bacteria</taxon>
        <taxon>Pseudomonadati</taxon>
        <taxon>Thermodesulfobacteriota</taxon>
        <taxon>Desulfuromonadia</taxon>
        <taxon>Geobacterales</taxon>
        <taxon>Geobacteraceae</taxon>
        <taxon>Geobacter</taxon>
    </lineage>
</organism>
<dbReference type="HOGENOM" id="CLU_453930_0_0_7"/>
<dbReference type="RefSeq" id="WP_004513619.1">
    <property type="nucleotide sequence ID" value="NC_007517.1"/>
</dbReference>
<dbReference type="STRING" id="269799.Gmet_3059"/>
<dbReference type="eggNOG" id="ENOG502Z9PB">
    <property type="taxonomic scope" value="Bacteria"/>
</dbReference>
<dbReference type="Gene3D" id="3.30.870.10">
    <property type="entry name" value="Endonuclease Chain A"/>
    <property type="match status" value="1"/>
</dbReference>
<keyword evidence="2" id="KW-1185">Reference proteome</keyword>